<sequence>MLLATTARYLLCLCRRGVGSLTKGAEEVTEATNITLEAFPDRTLFPLGLVWGRDSSNKYHSSHLISSRLTHKGATEHGPPTGRRARILTIAHCVIDNEVIVEEWLVRDNYTLAVQLGCDPHDLARQRAQKPAQKRLVQWLAAEYARVVDDSSVSTAIDGLVHEGGGGGASRICAQLHEMWNAGSTADSSKLVTNLFHKHAFVRAPAGRELVGHEDLEEYYASWFAAFPNARWRIDFATNACSLNGPTAVGSWLAVRWTMAGEHDVIWTFFYDIAWPVIYASAPLLFAPDVRSSSFGIASAIGKLGVMLSPWTRVAVSKTGSRSKPLLLMAVTFMMFWFLTTFIASCLHPHMARIKVASKPSTTRYSNITMTADDAEEGDV</sequence>
<dbReference type="InterPro" id="IPR036259">
    <property type="entry name" value="MFS_trans_sf"/>
</dbReference>
<dbReference type="OrthoDB" id="3429435at2759"/>
<evidence type="ECO:0000256" key="1">
    <source>
        <dbReference type="SAM" id="Phobius"/>
    </source>
</evidence>
<dbReference type="Gene3D" id="3.10.450.50">
    <property type="match status" value="2"/>
</dbReference>
<gene>
    <name evidence="3" type="ORF">PPROV_000414500</name>
</gene>
<dbReference type="Pfam" id="PF12680">
    <property type="entry name" value="SnoaL_2"/>
    <property type="match status" value="1"/>
</dbReference>
<dbReference type="InterPro" id="IPR032710">
    <property type="entry name" value="NTF2-like_dom_sf"/>
</dbReference>
<reference evidence="3" key="1">
    <citation type="submission" date="2020-10" db="EMBL/GenBank/DDBJ databases">
        <title>Unveiling of a novel bifunctional photoreceptor, Dualchrome1, isolated from a cosmopolitan green alga.</title>
        <authorList>
            <person name="Suzuki S."/>
            <person name="Kawachi M."/>
        </authorList>
    </citation>
    <scope>NUCLEOTIDE SEQUENCE</scope>
    <source>
        <strain evidence="3">NIES 2893</strain>
    </source>
</reference>
<organism evidence="3 4">
    <name type="scientific">Pycnococcus provasolii</name>
    <dbReference type="NCBI Taxonomy" id="41880"/>
    <lineage>
        <taxon>Eukaryota</taxon>
        <taxon>Viridiplantae</taxon>
        <taxon>Chlorophyta</taxon>
        <taxon>Pseudoscourfieldiophyceae</taxon>
        <taxon>Pseudoscourfieldiales</taxon>
        <taxon>Pycnococcaceae</taxon>
        <taxon>Pycnococcus</taxon>
    </lineage>
</organism>
<dbReference type="InterPro" id="IPR037401">
    <property type="entry name" value="SnoaL-like"/>
</dbReference>
<dbReference type="AlphaFoldDB" id="A0A830HEC1"/>
<protein>
    <recommendedName>
        <fullName evidence="2">SnoaL-like domain-containing protein</fullName>
    </recommendedName>
</protein>
<keyword evidence="1" id="KW-1133">Transmembrane helix</keyword>
<evidence type="ECO:0000259" key="2">
    <source>
        <dbReference type="Pfam" id="PF12680"/>
    </source>
</evidence>
<comment type="caution">
    <text evidence="3">The sequence shown here is derived from an EMBL/GenBank/DDBJ whole genome shotgun (WGS) entry which is preliminary data.</text>
</comment>
<accession>A0A830HEC1</accession>
<dbReference type="Proteomes" id="UP000660262">
    <property type="component" value="Unassembled WGS sequence"/>
</dbReference>
<evidence type="ECO:0000313" key="4">
    <source>
        <dbReference type="Proteomes" id="UP000660262"/>
    </source>
</evidence>
<dbReference type="SUPFAM" id="SSF103473">
    <property type="entry name" value="MFS general substrate transporter"/>
    <property type="match status" value="1"/>
</dbReference>
<keyword evidence="4" id="KW-1185">Reference proteome</keyword>
<name>A0A830HEC1_9CHLO</name>
<dbReference type="SUPFAM" id="SSF54427">
    <property type="entry name" value="NTF2-like"/>
    <property type="match status" value="2"/>
</dbReference>
<dbReference type="EMBL" id="BNJQ01000010">
    <property type="protein sequence ID" value="GHP05394.1"/>
    <property type="molecule type" value="Genomic_DNA"/>
</dbReference>
<keyword evidence="1" id="KW-0472">Membrane</keyword>
<feature type="domain" description="SnoaL-like" evidence="2">
    <location>
        <begin position="178"/>
        <end position="261"/>
    </location>
</feature>
<proteinExistence type="predicted"/>
<feature type="transmembrane region" description="Helical" evidence="1">
    <location>
        <begin position="326"/>
        <end position="347"/>
    </location>
</feature>
<evidence type="ECO:0000313" key="3">
    <source>
        <dbReference type="EMBL" id="GHP05394.1"/>
    </source>
</evidence>
<keyword evidence="1" id="KW-0812">Transmembrane</keyword>